<dbReference type="InterPro" id="IPR011335">
    <property type="entry name" value="Restrct_endonuc-II-like"/>
</dbReference>
<name>A0A1D8TVW5_9CYAN</name>
<dbReference type="RefSeq" id="WP_070394230.1">
    <property type="nucleotide sequence ID" value="NZ_CP017599.1"/>
</dbReference>
<dbReference type="Proteomes" id="UP000177870">
    <property type="component" value="Chromosome"/>
</dbReference>
<dbReference type="PANTHER" id="PTHR34107">
    <property type="entry name" value="SLL0198 PROTEIN-RELATED"/>
    <property type="match status" value="1"/>
</dbReference>
<dbReference type="OrthoDB" id="9808428at2"/>
<proteinExistence type="predicted"/>
<evidence type="ECO:0000259" key="1">
    <source>
        <dbReference type="Pfam" id="PF05685"/>
    </source>
</evidence>
<dbReference type="Gene3D" id="3.90.1570.10">
    <property type="entry name" value="tt1808, chain A"/>
    <property type="match status" value="1"/>
</dbReference>
<evidence type="ECO:0000313" key="3">
    <source>
        <dbReference type="Proteomes" id="UP000177870"/>
    </source>
</evidence>
<sequence length="190" mass="21848">MTETTVDKIRFTTADLDLLPEDGNRYEVINGDLFVTRSPHWNHNKVVGRLYSALDSWSLSDKGYGEAVLVPGIVFDQENAVEPDAVWVSDKNRLPQMLDEAGHLTEAPDLIIESLSPGSQHERRDREVKLKLYSVRGVREYWIVDWRTTKLEVYRRQTAKLTLVETLFPGDILRSHLLPGFELQLQIVFL</sequence>
<feature type="domain" description="Putative restriction endonuclease" evidence="1">
    <location>
        <begin position="15"/>
        <end position="185"/>
    </location>
</feature>
<dbReference type="InterPro" id="IPR012296">
    <property type="entry name" value="Nuclease_put_TT1808"/>
</dbReference>
<dbReference type="SUPFAM" id="SSF52980">
    <property type="entry name" value="Restriction endonuclease-like"/>
    <property type="match status" value="1"/>
</dbReference>
<dbReference type="AlphaFoldDB" id="A0A1D8TVW5"/>
<accession>A0A1D8TVW5</accession>
<protein>
    <recommendedName>
        <fullName evidence="1">Putative restriction endonuclease domain-containing protein</fullName>
    </recommendedName>
</protein>
<dbReference type="EMBL" id="CP017599">
    <property type="protein sequence ID" value="AOX01797.1"/>
    <property type="molecule type" value="Genomic_DNA"/>
</dbReference>
<dbReference type="STRING" id="1458985.BJP34_22280"/>
<dbReference type="CDD" id="cd06260">
    <property type="entry name" value="DUF820-like"/>
    <property type="match status" value="1"/>
</dbReference>
<dbReference type="KEGG" id="mpro:BJP34_22280"/>
<gene>
    <name evidence="2" type="ORF">BJP34_22280</name>
</gene>
<dbReference type="PANTHER" id="PTHR34107:SF4">
    <property type="entry name" value="SLL1222 PROTEIN"/>
    <property type="match status" value="1"/>
</dbReference>
<reference evidence="3" key="1">
    <citation type="submission" date="2016-10" db="EMBL/GenBank/DDBJ databases">
        <title>Comparative genomics uncovers the prolific and rare metabolic potential of the cyanobacterial genus Moorea.</title>
        <authorList>
            <person name="Leao T."/>
            <person name="Castelao G."/>
            <person name="Korobeynikov A."/>
            <person name="Monroe E.A."/>
            <person name="Podell S."/>
            <person name="Glukhov E."/>
            <person name="Allen E."/>
            <person name="Gerwick W.H."/>
            <person name="Gerwick L."/>
        </authorList>
    </citation>
    <scope>NUCLEOTIDE SEQUENCE [LARGE SCALE GENOMIC DNA]</scope>
    <source>
        <strain evidence="3">PAL-8-15-08-1</strain>
    </source>
</reference>
<dbReference type="Pfam" id="PF05685">
    <property type="entry name" value="Uma2"/>
    <property type="match status" value="1"/>
</dbReference>
<organism evidence="2 3">
    <name type="scientific">Moorena producens PAL-8-15-08-1</name>
    <dbReference type="NCBI Taxonomy" id="1458985"/>
    <lineage>
        <taxon>Bacteria</taxon>
        <taxon>Bacillati</taxon>
        <taxon>Cyanobacteriota</taxon>
        <taxon>Cyanophyceae</taxon>
        <taxon>Coleofasciculales</taxon>
        <taxon>Coleofasciculaceae</taxon>
        <taxon>Moorena</taxon>
    </lineage>
</organism>
<dbReference type="InterPro" id="IPR008538">
    <property type="entry name" value="Uma2"/>
</dbReference>
<evidence type="ECO:0000313" key="2">
    <source>
        <dbReference type="EMBL" id="AOX01797.1"/>
    </source>
</evidence>